<sequence>MPVDSHTSSGDGSSSPGEAEVQSEYRGFCSSSLGTSPPKKGLSRFYVGKSRSFSCLRDVVSVKDLPKPENPYAKKRKCNVGRSLHARPQLPPLQKGLASISKKLPCNAKSTLAWAVATSAKDEGMEATCEKDFQKSSGFGRVSRADTSHLPEVQMENRNEEGMVCFVEVKSQNVGSSICRGLF</sequence>
<evidence type="ECO:0000313" key="5">
    <source>
        <dbReference type="Proteomes" id="UP000886520"/>
    </source>
</evidence>
<evidence type="ECO:0000256" key="2">
    <source>
        <dbReference type="ARBA" id="ARBA00023242"/>
    </source>
</evidence>
<comment type="subcellular location">
    <subcellularLocation>
        <location evidence="1">Nucleus</location>
    </subcellularLocation>
</comment>
<dbReference type="AlphaFoldDB" id="A0A9D4V2I5"/>
<keyword evidence="5" id="KW-1185">Reference proteome</keyword>
<feature type="region of interest" description="Disordered" evidence="3">
    <location>
        <begin position="1"/>
        <end position="23"/>
    </location>
</feature>
<keyword evidence="2" id="KW-0539">Nucleus</keyword>
<dbReference type="EMBL" id="JABFUD020000006">
    <property type="protein sequence ID" value="KAI5078478.1"/>
    <property type="molecule type" value="Genomic_DNA"/>
</dbReference>
<feature type="compositionally biased region" description="Low complexity" evidence="3">
    <location>
        <begin position="1"/>
        <end position="15"/>
    </location>
</feature>
<name>A0A9D4V2I5_ADICA</name>
<comment type="caution">
    <text evidence="4">The sequence shown here is derived from an EMBL/GenBank/DDBJ whole genome shotgun (WGS) entry which is preliminary data.</text>
</comment>
<dbReference type="OrthoDB" id="1938584at2759"/>
<reference evidence="4" key="1">
    <citation type="submission" date="2021-01" db="EMBL/GenBank/DDBJ databases">
        <title>Adiantum capillus-veneris genome.</title>
        <authorList>
            <person name="Fang Y."/>
            <person name="Liao Q."/>
        </authorList>
    </citation>
    <scope>NUCLEOTIDE SEQUENCE</scope>
    <source>
        <strain evidence="4">H3</strain>
        <tissue evidence="4">Leaf</tissue>
    </source>
</reference>
<dbReference type="GO" id="GO:0005634">
    <property type="term" value="C:nucleus"/>
    <property type="evidence" value="ECO:0007669"/>
    <property type="project" value="UniProtKB-SubCell"/>
</dbReference>
<dbReference type="GO" id="GO:0006950">
    <property type="term" value="P:response to stress"/>
    <property type="evidence" value="ECO:0007669"/>
    <property type="project" value="UniProtKB-ARBA"/>
</dbReference>
<dbReference type="InterPro" id="IPR051992">
    <property type="entry name" value="OxStress_Response_Reg"/>
</dbReference>
<evidence type="ECO:0000256" key="1">
    <source>
        <dbReference type="ARBA" id="ARBA00004123"/>
    </source>
</evidence>
<gene>
    <name evidence="4" type="ORF">GOP47_0006149</name>
</gene>
<organism evidence="4 5">
    <name type="scientific">Adiantum capillus-veneris</name>
    <name type="common">Maidenhair fern</name>
    <dbReference type="NCBI Taxonomy" id="13818"/>
    <lineage>
        <taxon>Eukaryota</taxon>
        <taxon>Viridiplantae</taxon>
        <taxon>Streptophyta</taxon>
        <taxon>Embryophyta</taxon>
        <taxon>Tracheophyta</taxon>
        <taxon>Polypodiopsida</taxon>
        <taxon>Polypodiidae</taxon>
        <taxon>Polypodiales</taxon>
        <taxon>Pteridineae</taxon>
        <taxon>Pteridaceae</taxon>
        <taxon>Vittarioideae</taxon>
        <taxon>Adiantum</taxon>
    </lineage>
</organism>
<accession>A0A9D4V2I5</accession>
<dbReference type="PANTHER" id="PTHR33172:SF96">
    <property type="entry name" value="PROTEIN OXIDATIVE STRESS 3 LIKE 3"/>
    <property type="match status" value="1"/>
</dbReference>
<evidence type="ECO:0000256" key="3">
    <source>
        <dbReference type="SAM" id="MobiDB-lite"/>
    </source>
</evidence>
<protein>
    <submittedName>
        <fullName evidence="4">Uncharacterized protein</fullName>
    </submittedName>
</protein>
<proteinExistence type="predicted"/>
<evidence type="ECO:0000313" key="4">
    <source>
        <dbReference type="EMBL" id="KAI5078478.1"/>
    </source>
</evidence>
<dbReference type="PANTHER" id="PTHR33172">
    <property type="entry name" value="OS08G0516900 PROTEIN"/>
    <property type="match status" value="1"/>
</dbReference>
<dbReference type="Proteomes" id="UP000886520">
    <property type="component" value="Chromosome 6"/>
</dbReference>